<comment type="caution">
    <text evidence="1">The sequence shown here is derived from an EMBL/GenBank/DDBJ whole genome shotgun (WGS) entry which is preliminary data.</text>
</comment>
<protein>
    <recommendedName>
        <fullName evidence="3">Transcription-repair coupling factor</fullName>
    </recommendedName>
</protein>
<feature type="non-terminal residue" evidence="1">
    <location>
        <position position="113"/>
    </location>
</feature>
<evidence type="ECO:0008006" key="3">
    <source>
        <dbReference type="Google" id="ProtNLM"/>
    </source>
</evidence>
<sequence length="113" mass="11981">MSLHGLLDAVVKDAALAEAIRAAADGNRMHVDLVGPPAARPFAVAALARDTGRPVLAVTATGREAEDLAAALRSLLPAEGIVEYPSWETLPHERLSPRSDTVGRRLAVLRRLT</sequence>
<proteinExistence type="predicted"/>
<dbReference type="RefSeq" id="WP_146046326.1">
    <property type="nucleotide sequence ID" value="NZ_POUC01000464.1"/>
</dbReference>
<reference evidence="1 2" key="1">
    <citation type="submission" date="2018-01" db="EMBL/GenBank/DDBJ databases">
        <title>Draft genome sequence of Streptomyces sp. 13K301.</title>
        <authorList>
            <person name="Sahin N."/>
            <person name="Saygin H."/>
            <person name="Ay H."/>
        </authorList>
    </citation>
    <scope>NUCLEOTIDE SEQUENCE [LARGE SCALE GENOMIC DNA]</scope>
    <source>
        <strain evidence="1 2">13K301</strain>
    </source>
</reference>
<dbReference type="Gene3D" id="3.40.50.11180">
    <property type="match status" value="1"/>
</dbReference>
<dbReference type="InterPro" id="IPR027417">
    <property type="entry name" value="P-loop_NTPase"/>
</dbReference>
<evidence type="ECO:0000313" key="1">
    <source>
        <dbReference type="EMBL" id="PNG17393.1"/>
    </source>
</evidence>
<organism evidence="1 2">
    <name type="scientific">Streptomyces cahuitamycinicus</name>
    <dbReference type="NCBI Taxonomy" id="2070367"/>
    <lineage>
        <taxon>Bacteria</taxon>
        <taxon>Bacillati</taxon>
        <taxon>Actinomycetota</taxon>
        <taxon>Actinomycetes</taxon>
        <taxon>Kitasatosporales</taxon>
        <taxon>Streptomycetaceae</taxon>
        <taxon>Streptomyces</taxon>
    </lineage>
</organism>
<dbReference type="SUPFAM" id="SSF52540">
    <property type="entry name" value="P-loop containing nucleoside triphosphate hydrolases"/>
    <property type="match status" value="1"/>
</dbReference>
<dbReference type="OrthoDB" id="9990087at2"/>
<dbReference type="Proteomes" id="UP000235943">
    <property type="component" value="Unassembled WGS sequence"/>
</dbReference>
<dbReference type="AlphaFoldDB" id="A0A2N8TEE8"/>
<gene>
    <name evidence="1" type="ORF">C1J00_36755</name>
</gene>
<dbReference type="EMBL" id="POUC01000464">
    <property type="protein sequence ID" value="PNG17393.1"/>
    <property type="molecule type" value="Genomic_DNA"/>
</dbReference>
<keyword evidence="2" id="KW-1185">Reference proteome</keyword>
<evidence type="ECO:0000313" key="2">
    <source>
        <dbReference type="Proteomes" id="UP000235943"/>
    </source>
</evidence>
<accession>A0A2N8TEE8</accession>
<name>A0A2N8TEE8_9ACTN</name>